<dbReference type="EMBL" id="JASBWT010000014">
    <property type="protein sequence ID" value="KAJ9098673.1"/>
    <property type="molecule type" value="Genomic_DNA"/>
</dbReference>
<reference evidence="1" key="1">
    <citation type="submission" date="2023-04" db="EMBL/GenBank/DDBJ databases">
        <title>Draft Genome sequencing of Naganishia species isolated from polar environments using Oxford Nanopore Technology.</title>
        <authorList>
            <person name="Leo P."/>
            <person name="Venkateswaran K."/>
        </authorList>
    </citation>
    <scope>NUCLEOTIDE SEQUENCE</scope>
    <source>
        <strain evidence="1">MNA-CCFEE 5423</strain>
    </source>
</reference>
<comment type="caution">
    <text evidence="1">The sequence shown here is derived from an EMBL/GenBank/DDBJ whole genome shotgun (WGS) entry which is preliminary data.</text>
</comment>
<proteinExistence type="predicted"/>
<protein>
    <submittedName>
        <fullName evidence="1">Uncharacterized protein</fullName>
    </submittedName>
</protein>
<gene>
    <name evidence="1" type="ORF">QFC21_004321</name>
</gene>
<evidence type="ECO:0000313" key="1">
    <source>
        <dbReference type="EMBL" id="KAJ9098673.1"/>
    </source>
</evidence>
<sequence length="358" mass="40745">MAAHRYDVYDVDDPPESQVQDVDAVGTQANREFEAGTQPRERLTVEEKQKIRRELRQHQLIAEADNKDAERQKTEVISEHVEQLGKTFNKYSRVLATHVDTAYKIGKSAKSATNTFEEADFFEPLRELLGLDDRAIEDIDVDDEDDGHGPRRGGVLGDWAQIGWMAVKRSRRGPGAEFMNGMMAVEHRKRVINRKAKQKQALAPEVRPQEIRQGDMTRAVNPTIQNTDELDSLLGTLPHEVNYFKWVINPRSFGQTVENVFYTSFLINNGHAAIEIHEDGGGIPMIVGCNPPLQEDRVPKYNDDGTLKELAMSKRQLVMEWTMDLWREAIELFDIREGIIPHRVEEEAQQPGAAGWYG</sequence>
<name>A0ACC2VHY2_9TREE</name>
<organism evidence="1 2">
    <name type="scientific">Naganishia friedmannii</name>
    <dbReference type="NCBI Taxonomy" id="89922"/>
    <lineage>
        <taxon>Eukaryota</taxon>
        <taxon>Fungi</taxon>
        <taxon>Dikarya</taxon>
        <taxon>Basidiomycota</taxon>
        <taxon>Agaricomycotina</taxon>
        <taxon>Tremellomycetes</taxon>
        <taxon>Filobasidiales</taxon>
        <taxon>Filobasidiaceae</taxon>
        <taxon>Naganishia</taxon>
    </lineage>
</organism>
<keyword evidence="2" id="KW-1185">Reference proteome</keyword>
<evidence type="ECO:0000313" key="2">
    <source>
        <dbReference type="Proteomes" id="UP001227268"/>
    </source>
</evidence>
<accession>A0ACC2VHY2</accession>
<dbReference type="Proteomes" id="UP001227268">
    <property type="component" value="Unassembled WGS sequence"/>
</dbReference>